<keyword evidence="8" id="KW-0378">Hydrolase</keyword>
<comment type="function">
    <text evidence="5">Involved in the endoplasmic reticulum-associated degradation (ERAD) pathway that targets misfolded glycoproteins for degradation in an N-glycan-dependent manner. May initiate ERAD by promoting the first mannose trimming step of ERAD substrates, from Man9GlcNAc2 to Man8GlcNAc2. Seems to recognize and bind to exposed hydrophobic regions in target proteins.</text>
</comment>
<keyword evidence="9" id="KW-1185">Reference proteome</keyword>
<dbReference type="OMA" id="HNYHRVW"/>
<proteinExistence type="inferred from homology"/>
<dbReference type="EC" id="3.2.1.-" evidence="8"/>
<dbReference type="FunFam" id="1.50.10.10:FF:000015">
    <property type="entry name" value="alpha-1,2-Mannosidase"/>
    <property type="match status" value="1"/>
</dbReference>
<reference evidence="10" key="1">
    <citation type="submission" date="2022-11" db="UniProtKB">
        <authorList>
            <consortium name="WormBaseParasite"/>
        </authorList>
    </citation>
    <scope>IDENTIFICATION</scope>
</reference>
<dbReference type="SUPFAM" id="SSF48225">
    <property type="entry name" value="Seven-hairpin glycosidases"/>
    <property type="match status" value="1"/>
</dbReference>
<dbReference type="AlphaFoldDB" id="A0A915J4M6"/>
<dbReference type="PRINTS" id="PR00747">
    <property type="entry name" value="GLYHDRLASE47"/>
</dbReference>
<evidence type="ECO:0000313" key="9">
    <source>
        <dbReference type="Proteomes" id="UP000887565"/>
    </source>
</evidence>
<feature type="binding site" evidence="7">
    <location>
        <position position="459"/>
    </location>
    <ligand>
        <name>Ca(2+)</name>
        <dbReference type="ChEBI" id="CHEBI:29108"/>
    </ligand>
</feature>
<dbReference type="Gene3D" id="1.50.10.10">
    <property type="match status" value="1"/>
</dbReference>
<dbReference type="InterPro" id="IPR001382">
    <property type="entry name" value="Glyco_hydro_47"/>
</dbReference>
<dbReference type="GO" id="GO:1904380">
    <property type="term" value="P:endoplasmic reticulum mannose trimming"/>
    <property type="evidence" value="ECO:0007669"/>
    <property type="project" value="InterPro"/>
</dbReference>
<evidence type="ECO:0000256" key="2">
    <source>
        <dbReference type="ARBA" id="ARBA00007658"/>
    </source>
</evidence>
<evidence type="ECO:0000256" key="7">
    <source>
        <dbReference type="PIRSR" id="PIRSR601382-2"/>
    </source>
</evidence>
<organism evidence="9 10">
    <name type="scientific">Romanomermis culicivorax</name>
    <name type="common">Nematode worm</name>
    <dbReference type="NCBI Taxonomy" id="13658"/>
    <lineage>
        <taxon>Eukaryota</taxon>
        <taxon>Metazoa</taxon>
        <taxon>Ecdysozoa</taxon>
        <taxon>Nematoda</taxon>
        <taxon>Enoplea</taxon>
        <taxon>Dorylaimia</taxon>
        <taxon>Mermithida</taxon>
        <taxon>Mermithoidea</taxon>
        <taxon>Mermithidae</taxon>
        <taxon>Romanomermis</taxon>
    </lineage>
</organism>
<dbReference type="GO" id="GO:1904154">
    <property type="term" value="P:positive regulation of retrograde protein transport, ER to cytosol"/>
    <property type="evidence" value="ECO:0007669"/>
    <property type="project" value="UniProtKB-ARBA"/>
</dbReference>
<protein>
    <recommendedName>
        <fullName evidence="8">alpha-1,2-Mannosidase</fullName>
        <ecNumber evidence="8">3.2.1.-</ecNumber>
    </recommendedName>
</protein>
<evidence type="ECO:0000256" key="5">
    <source>
        <dbReference type="ARBA" id="ARBA00054385"/>
    </source>
</evidence>
<keyword evidence="4" id="KW-0325">Glycoprotein</keyword>
<evidence type="ECO:0000256" key="1">
    <source>
        <dbReference type="ARBA" id="ARBA00004240"/>
    </source>
</evidence>
<dbReference type="InterPro" id="IPR012341">
    <property type="entry name" value="6hp_glycosidase-like_sf"/>
</dbReference>
<feature type="active site" evidence="6">
    <location>
        <position position="356"/>
    </location>
</feature>
<comment type="similarity">
    <text evidence="2 8">Belongs to the glycosyl hydrolase 47 family.</text>
</comment>
<evidence type="ECO:0000313" key="10">
    <source>
        <dbReference type="WBParaSite" id="nRc.2.0.1.t21090-RA"/>
    </source>
</evidence>
<dbReference type="GO" id="GO:0044322">
    <property type="term" value="C:endoplasmic reticulum quality control compartment"/>
    <property type="evidence" value="ECO:0007669"/>
    <property type="project" value="GOC"/>
</dbReference>
<keyword evidence="7" id="KW-0106">Calcium</keyword>
<dbReference type="InterPro" id="IPR036026">
    <property type="entry name" value="Seven-hairpin_glycosidases"/>
</dbReference>
<dbReference type="InterPro" id="IPR044674">
    <property type="entry name" value="EDEM1/2/3"/>
</dbReference>
<feature type="active site" description="Proton donor" evidence="6">
    <location>
        <position position="335"/>
    </location>
</feature>
<comment type="cofactor">
    <cofactor evidence="7">
        <name>Ca(2+)</name>
        <dbReference type="ChEBI" id="CHEBI:29108"/>
    </cofactor>
</comment>
<evidence type="ECO:0000256" key="6">
    <source>
        <dbReference type="PIRSR" id="PIRSR601382-1"/>
    </source>
</evidence>
<evidence type="ECO:0000256" key="8">
    <source>
        <dbReference type="RuleBase" id="RU361193"/>
    </source>
</evidence>
<keyword evidence="7" id="KW-0479">Metal-binding</keyword>
<dbReference type="GO" id="GO:0016020">
    <property type="term" value="C:membrane"/>
    <property type="evidence" value="ECO:0007669"/>
    <property type="project" value="InterPro"/>
</dbReference>
<keyword evidence="3" id="KW-0256">Endoplasmic reticulum</keyword>
<dbReference type="WBParaSite" id="nRc.2.0.1.t21090-RA">
    <property type="protein sequence ID" value="nRc.2.0.1.t21090-RA"/>
    <property type="gene ID" value="nRc.2.0.1.g21090"/>
</dbReference>
<dbReference type="GO" id="GO:0005509">
    <property type="term" value="F:calcium ion binding"/>
    <property type="evidence" value="ECO:0007669"/>
    <property type="project" value="InterPro"/>
</dbReference>
<name>A0A915J4M6_ROMCU</name>
<feature type="active site" description="Proton donor" evidence="6">
    <location>
        <position position="101"/>
    </location>
</feature>
<evidence type="ECO:0000256" key="3">
    <source>
        <dbReference type="ARBA" id="ARBA00022824"/>
    </source>
</evidence>
<dbReference type="Proteomes" id="UP000887565">
    <property type="component" value="Unplaced"/>
</dbReference>
<sequence>MLIVKCMTSIIIIYNISFRREKVKRMFYHAYNGYLQYAYPYDELMPLTCSGMDTWGSFSLTLVDALDTLIVMGNFTEFERASKLVLENVNVDANVNVSVFETNIRVVGGLLSAHMLSGLTGIELEDGWPCHGPLLRLAERMAYKLLPAFNSKTGMPYGTVNLKYGLHKLETPVTCTAGVGTFLIEFASLSRLTGNHIFERVSNKAMEQLYKHRSSIGLLGNHINVETGIWTATDAGIGAGVDSYYEYLVKAAVLFDRPELMRQFKEQRKSIEKYMEKGDWFPWVSMAQGQVTMPVFQSLEAFWPGVLTLVGDVDKAYRIMMNYYQIVKQYGFIPEFYNIYNSEAMQKRSGYPLRPEFIESLMYLYRATKDPLLLEIGAELVDVIEEQSKTKCGYATVQDVRDHILEDRMESFFLAETTKYLYLLFDEENFIHNPGLRGHIIDTPNGACIINSGGYIFNTEAHPVDPSILYCCDKRRQRDQLILNDFHNNIDLIGIL</sequence>
<dbReference type="PANTHER" id="PTHR45679">
    <property type="entry name" value="ER DEGRADATION-ENHANCING ALPHA-MANNOSIDASE-LIKE PROTEIN 2"/>
    <property type="match status" value="1"/>
</dbReference>
<keyword evidence="8" id="KW-0326">Glycosidase</keyword>
<evidence type="ECO:0000256" key="4">
    <source>
        <dbReference type="ARBA" id="ARBA00023180"/>
    </source>
</evidence>
<comment type="subcellular location">
    <subcellularLocation>
        <location evidence="1">Endoplasmic reticulum</location>
    </subcellularLocation>
</comment>
<dbReference type="GO" id="GO:0004571">
    <property type="term" value="F:mannosyl-oligosaccharide 1,2-alpha-mannosidase activity"/>
    <property type="evidence" value="ECO:0007669"/>
    <property type="project" value="InterPro"/>
</dbReference>
<accession>A0A915J4M6</accession>
<dbReference type="Pfam" id="PF01532">
    <property type="entry name" value="Glyco_hydro_47"/>
    <property type="match status" value="1"/>
</dbReference>
<dbReference type="PANTHER" id="PTHR45679:SF6">
    <property type="entry name" value="ER DEGRADATION-ENHANCING ALPHA-MANNOSIDASE-LIKE PROTEIN 2"/>
    <property type="match status" value="1"/>
</dbReference>
<dbReference type="GO" id="GO:0005975">
    <property type="term" value="P:carbohydrate metabolic process"/>
    <property type="evidence" value="ECO:0007669"/>
    <property type="project" value="InterPro"/>
</dbReference>
<feature type="active site" evidence="6">
    <location>
        <position position="242"/>
    </location>
</feature>